<name>A0A166HHK4_9AGAM</name>
<keyword evidence="3" id="KW-0274">FAD</keyword>
<feature type="domain" description="FAD-binding" evidence="5">
    <location>
        <begin position="7"/>
        <end position="355"/>
    </location>
</feature>
<keyword evidence="7" id="KW-1185">Reference proteome</keyword>
<dbReference type="Pfam" id="PF01494">
    <property type="entry name" value="FAD_binding_3"/>
    <property type="match status" value="1"/>
</dbReference>
<dbReference type="InterPro" id="IPR050641">
    <property type="entry name" value="RIFMO-like"/>
</dbReference>
<dbReference type="InterPro" id="IPR036188">
    <property type="entry name" value="FAD/NAD-bd_sf"/>
</dbReference>
<accession>A0A166HHK4</accession>
<evidence type="ECO:0000256" key="1">
    <source>
        <dbReference type="ARBA" id="ARBA00001974"/>
    </source>
</evidence>
<evidence type="ECO:0000259" key="5">
    <source>
        <dbReference type="Pfam" id="PF01494"/>
    </source>
</evidence>
<dbReference type="EMBL" id="KV417568">
    <property type="protein sequence ID" value="KZP18865.1"/>
    <property type="molecule type" value="Genomic_DNA"/>
</dbReference>
<evidence type="ECO:0000256" key="2">
    <source>
        <dbReference type="ARBA" id="ARBA00022630"/>
    </source>
</evidence>
<evidence type="ECO:0000256" key="4">
    <source>
        <dbReference type="ARBA" id="ARBA00023002"/>
    </source>
</evidence>
<keyword evidence="2" id="KW-0285">Flavoprotein</keyword>
<dbReference type="Gene3D" id="3.50.50.60">
    <property type="entry name" value="FAD/NAD(P)-binding domain"/>
    <property type="match status" value="1"/>
</dbReference>
<dbReference type="InterPro" id="IPR002938">
    <property type="entry name" value="FAD-bd"/>
</dbReference>
<evidence type="ECO:0000256" key="3">
    <source>
        <dbReference type="ARBA" id="ARBA00022827"/>
    </source>
</evidence>
<dbReference type="PRINTS" id="PR00420">
    <property type="entry name" value="RNGMNOXGNASE"/>
</dbReference>
<dbReference type="GO" id="GO:0016709">
    <property type="term" value="F:oxidoreductase activity, acting on paired donors, with incorporation or reduction of molecular oxygen, NAD(P)H as one donor, and incorporation of one atom of oxygen"/>
    <property type="evidence" value="ECO:0007669"/>
    <property type="project" value="UniProtKB-ARBA"/>
</dbReference>
<keyword evidence="4" id="KW-0560">Oxidoreductase</keyword>
<reference evidence="6 7" key="1">
    <citation type="journal article" date="2016" name="Mol. Biol. Evol.">
        <title>Comparative Genomics of Early-Diverging Mushroom-Forming Fungi Provides Insights into the Origins of Lignocellulose Decay Capabilities.</title>
        <authorList>
            <person name="Nagy L.G."/>
            <person name="Riley R."/>
            <person name="Tritt A."/>
            <person name="Adam C."/>
            <person name="Daum C."/>
            <person name="Floudas D."/>
            <person name="Sun H."/>
            <person name="Yadav J.S."/>
            <person name="Pangilinan J."/>
            <person name="Larsson K.H."/>
            <person name="Matsuura K."/>
            <person name="Barry K."/>
            <person name="Labutti K."/>
            <person name="Kuo R."/>
            <person name="Ohm R.A."/>
            <person name="Bhattacharya S.S."/>
            <person name="Shirouzu T."/>
            <person name="Yoshinaga Y."/>
            <person name="Martin F.M."/>
            <person name="Grigoriev I.V."/>
            <person name="Hibbett D.S."/>
        </authorList>
    </citation>
    <scope>NUCLEOTIDE SEQUENCE [LARGE SCALE GENOMIC DNA]</scope>
    <source>
        <strain evidence="6 7">CBS 109695</strain>
    </source>
</reference>
<organism evidence="6 7">
    <name type="scientific">Athelia psychrophila</name>
    <dbReference type="NCBI Taxonomy" id="1759441"/>
    <lineage>
        <taxon>Eukaryota</taxon>
        <taxon>Fungi</taxon>
        <taxon>Dikarya</taxon>
        <taxon>Basidiomycota</taxon>
        <taxon>Agaricomycotina</taxon>
        <taxon>Agaricomycetes</taxon>
        <taxon>Agaricomycetidae</taxon>
        <taxon>Atheliales</taxon>
        <taxon>Atheliaceae</taxon>
        <taxon>Athelia</taxon>
    </lineage>
</organism>
<evidence type="ECO:0000313" key="7">
    <source>
        <dbReference type="Proteomes" id="UP000076532"/>
    </source>
</evidence>
<proteinExistence type="predicted"/>
<gene>
    <name evidence="6" type="ORF">FIBSPDRAFT_955833</name>
</gene>
<evidence type="ECO:0000313" key="6">
    <source>
        <dbReference type="EMBL" id="KZP18865.1"/>
    </source>
</evidence>
<comment type="cofactor">
    <cofactor evidence="1">
        <name>FAD</name>
        <dbReference type="ChEBI" id="CHEBI:57692"/>
    </cofactor>
</comment>
<dbReference type="PANTHER" id="PTHR43004">
    <property type="entry name" value="TRK SYSTEM POTASSIUM UPTAKE PROTEIN"/>
    <property type="match status" value="1"/>
</dbReference>
<dbReference type="SUPFAM" id="SSF51905">
    <property type="entry name" value="FAD/NAD(P)-binding domain"/>
    <property type="match status" value="1"/>
</dbReference>
<dbReference type="PANTHER" id="PTHR43004:SF19">
    <property type="entry name" value="BINDING MONOOXYGENASE, PUTATIVE (JCVI)-RELATED"/>
    <property type="match status" value="1"/>
</dbReference>
<dbReference type="OrthoDB" id="2690153at2759"/>
<sequence length="557" mass="60990">MSSSPPKVLVVGAGPSGLISALTLLQNGIPVRIIAKEEKHRVGQRGSGISPRTMEIYKFLGVEEVLQKAVYLFDFLVRARGSSEVLKVMRMNPWLEPTPSTPWRTFLTMGQNNAEGILRSHLAKYGCEIELGTSLSSFQQNEDHVTATLIKSVDGKEHTEQIEIDWLIGADGARGVTRKTLGLTFLGESRQDENVVIGDMQIKGLSTANWHNWGDRQTESLIFKPSEDPESDAFQFLIFGPEVDHVKLSTDPIALLDFLVEQSGMPKDAFGQVGWVTDYRPQFRMVDKFGEGRVFVVGDAAHVHSPAGGQGMNSSIQDALNLAWKLSLVAKSLSPSSLLSTYTSERLPVIAEMLNLSSSLQNLNKDLRAEDQKVFERGGKLMQLGVNYRGSTIVVDESEDVAGALKGDSYSGDGLLRGGDRAPDAPELVHLRMPGMVAEGTTRLFDIFKPYLHTVIIFSSGAAIQQCTAVLEALQTYPKNCLQSVVIHTWEVYRPEETGVELANMVVKDRIGHAYQGYAVAPLSDALVVYIVRPDGVIGGLVHGVEGVQKYFSGIFL</sequence>
<protein>
    <recommendedName>
        <fullName evidence="5">FAD-binding domain-containing protein</fullName>
    </recommendedName>
</protein>
<dbReference type="Gene3D" id="3.30.9.10">
    <property type="entry name" value="D-Amino Acid Oxidase, subunit A, domain 2"/>
    <property type="match status" value="1"/>
</dbReference>
<dbReference type="GO" id="GO:0071949">
    <property type="term" value="F:FAD binding"/>
    <property type="evidence" value="ECO:0007669"/>
    <property type="project" value="InterPro"/>
</dbReference>
<dbReference type="AlphaFoldDB" id="A0A166HHK4"/>
<dbReference type="Proteomes" id="UP000076532">
    <property type="component" value="Unassembled WGS sequence"/>
</dbReference>
<dbReference type="STRING" id="436010.A0A166HHK4"/>